<dbReference type="GO" id="GO:0004803">
    <property type="term" value="F:transposase activity"/>
    <property type="evidence" value="ECO:0007669"/>
    <property type="project" value="InterPro"/>
</dbReference>
<dbReference type="Proteomes" id="UP000249590">
    <property type="component" value="Unassembled WGS sequence"/>
</dbReference>
<feature type="region of interest" description="Disordered" evidence="1">
    <location>
        <begin position="85"/>
        <end position="104"/>
    </location>
</feature>
<evidence type="ECO:0000313" key="2">
    <source>
        <dbReference type="EMBL" id="RAH95779.1"/>
    </source>
</evidence>
<evidence type="ECO:0008006" key="4">
    <source>
        <dbReference type="Google" id="ProtNLM"/>
    </source>
</evidence>
<evidence type="ECO:0000256" key="1">
    <source>
        <dbReference type="SAM" id="MobiDB-lite"/>
    </source>
</evidence>
<evidence type="ECO:0000313" key="3">
    <source>
        <dbReference type="Proteomes" id="UP000249590"/>
    </source>
</evidence>
<keyword evidence="3" id="KW-1185">Reference proteome</keyword>
<dbReference type="PANTHER" id="PTHR33215">
    <property type="entry name" value="PROTEIN DISTAL ANTENNA"/>
    <property type="match status" value="1"/>
</dbReference>
<dbReference type="PANTHER" id="PTHR33215:SF13">
    <property type="entry name" value="PROTEIN DISTAL ANTENNA"/>
    <property type="match status" value="1"/>
</dbReference>
<proteinExistence type="predicted"/>
<dbReference type="Gene3D" id="1.10.10.60">
    <property type="entry name" value="Homeodomain-like"/>
    <property type="match status" value="1"/>
</dbReference>
<dbReference type="EMBL" id="QHHQ01000022">
    <property type="protein sequence ID" value="RAH95779.1"/>
    <property type="molecule type" value="Genomic_DNA"/>
</dbReference>
<dbReference type="GO" id="GO:0006313">
    <property type="term" value="P:DNA transposition"/>
    <property type="evidence" value="ECO:0007669"/>
    <property type="project" value="InterPro"/>
</dbReference>
<accession>A0A8B2NC72</accession>
<dbReference type="SUPFAM" id="SSF46689">
    <property type="entry name" value="Homeodomain-like"/>
    <property type="match status" value="1"/>
</dbReference>
<protein>
    <recommendedName>
        <fullName evidence="4">Transposase</fullName>
    </recommendedName>
</protein>
<dbReference type="InterPro" id="IPR051839">
    <property type="entry name" value="RD_transcriptional_regulator"/>
</dbReference>
<comment type="caution">
    <text evidence="2">The sequence shown here is derived from an EMBL/GenBank/DDBJ whole genome shotgun (WGS) entry which is preliminary data.</text>
</comment>
<reference evidence="2 3" key="1">
    <citation type="submission" date="2018-05" db="EMBL/GenBank/DDBJ databases">
        <title>Acuticoccus sediminis sp. nov., isolated from deep-sea sediment of Indian Ocean.</title>
        <authorList>
            <person name="Liu X."/>
            <person name="Lai Q."/>
            <person name="Du Y."/>
            <person name="Sun F."/>
            <person name="Zhang X."/>
            <person name="Wang S."/>
            <person name="Shao Z."/>
        </authorList>
    </citation>
    <scope>NUCLEOTIDE SEQUENCE [LARGE SCALE GENOMIC DNA]</scope>
    <source>
        <strain evidence="2 3">PTG4-2</strain>
    </source>
</reference>
<dbReference type="InterPro" id="IPR002514">
    <property type="entry name" value="Transposase_8"/>
</dbReference>
<dbReference type="AlphaFoldDB" id="A0A8B2NC72"/>
<name>A0A8B2NC72_9HYPH</name>
<dbReference type="InterPro" id="IPR009057">
    <property type="entry name" value="Homeodomain-like_sf"/>
</dbReference>
<organism evidence="2 3">
    <name type="scientific">Acuticoccus sediminis</name>
    <dbReference type="NCBI Taxonomy" id="2184697"/>
    <lineage>
        <taxon>Bacteria</taxon>
        <taxon>Pseudomonadati</taxon>
        <taxon>Pseudomonadota</taxon>
        <taxon>Alphaproteobacteria</taxon>
        <taxon>Hyphomicrobiales</taxon>
        <taxon>Amorphaceae</taxon>
        <taxon>Acuticoccus</taxon>
    </lineage>
</organism>
<dbReference type="GO" id="GO:0003677">
    <property type="term" value="F:DNA binding"/>
    <property type="evidence" value="ECO:0007669"/>
    <property type="project" value="InterPro"/>
</dbReference>
<dbReference type="Pfam" id="PF01527">
    <property type="entry name" value="HTH_Tnp_1"/>
    <property type="match status" value="1"/>
</dbReference>
<sequence>MSERRRRVFPEAFKREAVERVATSGQPIVRVAEELGLHETVLRRWMARYGAEGTAPQRRPTTQASVPSLADLASENARLKRELQKAQMERDILKNGPGPAPACA</sequence>
<gene>
    <name evidence="2" type="ORF">DLJ53_34030</name>
</gene>
<dbReference type="OrthoDB" id="9803878at2"/>